<evidence type="ECO:0000313" key="2">
    <source>
        <dbReference type="EMBL" id="MFB9072352.1"/>
    </source>
</evidence>
<accession>A0ABV5G080</accession>
<evidence type="ECO:0000313" key="3">
    <source>
        <dbReference type="Proteomes" id="UP001589575"/>
    </source>
</evidence>
<dbReference type="Proteomes" id="UP001589575">
    <property type="component" value="Unassembled WGS sequence"/>
</dbReference>
<sequence length="97" mass="10353">MVRLDLLDGHRPADDAPTGISGGQHGHARLLGLLQQGLHRIVVNHGSSSVVSIRLVRRPSGGCRQSSTDGTERNRGAGWWGHMHGKLPAGNRIQLPG</sequence>
<gene>
    <name evidence="2" type="ORF">ACFFX0_14560</name>
</gene>
<feature type="compositionally biased region" description="Basic and acidic residues" evidence="1">
    <location>
        <begin position="1"/>
        <end position="14"/>
    </location>
</feature>
<feature type="region of interest" description="Disordered" evidence="1">
    <location>
        <begin position="1"/>
        <end position="25"/>
    </location>
</feature>
<reference evidence="2 3" key="1">
    <citation type="submission" date="2024-09" db="EMBL/GenBank/DDBJ databases">
        <authorList>
            <person name="Sun Q."/>
            <person name="Mori K."/>
        </authorList>
    </citation>
    <scope>NUCLEOTIDE SEQUENCE [LARGE SCALE GENOMIC DNA]</scope>
    <source>
        <strain evidence="2 3">CCM 7609</strain>
    </source>
</reference>
<organism evidence="2 3">
    <name type="scientific">Citricoccus parietis</name>
    <dbReference type="NCBI Taxonomy" id="592307"/>
    <lineage>
        <taxon>Bacteria</taxon>
        <taxon>Bacillati</taxon>
        <taxon>Actinomycetota</taxon>
        <taxon>Actinomycetes</taxon>
        <taxon>Micrococcales</taxon>
        <taxon>Micrococcaceae</taxon>
        <taxon>Citricoccus</taxon>
    </lineage>
</organism>
<keyword evidence="3" id="KW-1185">Reference proteome</keyword>
<feature type="region of interest" description="Disordered" evidence="1">
    <location>
        <begin position="59"/>
        <end position="83"/>
    </location>
</feature>
<evidence type="ECO:0000256" key="1">
    <source>
        <dbReference type="SAM" id="MobiDB-lite"/>
    </source>
</evidence>
<name>A0ABV5G080_9MICC</name>
<dbReference type="EMBL" id="JBHMFI010000001">
    <property type="protein sequence ID" value="MFB9072352.1"/>
    <property type="molecule type" value="Genomic_DNA"/>
</dbReference>
<comment type="caution">
    <text evidence="2">The sequence shown here is derived from an EMBL/GenBank/DDBJ whole genome shotgun (WGS) entry which is preliminary data.</text>
</comment>
<proteinExistence type="predicted"/>
<protein>
    <submittedName>
        <fullName evidence="2">Uncharacterized protein</fullName>
    </submittedName>
</protein>